<dbReference type="PANTHER" id="PTHR45871">
    <property type="entry name" value="N-ACETYLGLUCOSAMINYL-PHOSPHATIDYLINOSITOL BIOSYNTHETIC PROTEIN"/>
    <property type="match status" value="1"/>
</dbReference>
<keyword evidence="5" id="KW-1185">Reference proteome</keyword>
<reference evidence="5" key="1">
    <citation type="journal article" date="2019" name="Int. J. Syst. Evol. Microbiol.">
        <title>The Global Catalogue of Microorganisms (GCM) 10K type strain sequencing project: providing services to taxonomists for standard genome sequencing and annotation.</title>
        <authorList>
            <consortium name="The Broad Institute Genomics Platform"/>
            <consortium name="The Broad Institute Genome Sequencing Center for Infectious Disease"/>
            <person name="Wu L."/>
            <person name="Ma J."/>
        </authorList>
    </citation>
    <scope>NUCLEOTIDE SEQUENCE [LARGE SCALE GENOMIC DNA]</scope>
    <source>
        <strain evidence="5">CCUG 60214</strain>
    </source>
</reference>
<dbReference type="PANTHER" id="PTHR45871:SF1">
    <property type="entry name" value="PHOSPHATIDYLINOSITOL N-ACETYLGLUCOSAMINYLTRANSFERASE SUBUNIT A"/>
    <property type="match status" value="1"/>
</dbReference>
<dbReference type="Pfam" id="PF13579">
    <property type="entry name" value="Glyco_trans_4_4"/>
    <property type="match status" value="1"/>
</dbReference>
<accession>A0ABW3R668</accession>
<gene>
    <name evidence="4" type="ORF">ACFQ3T_35930</name>
</gene>
<keyword evidence="2" id="KW-0808">Transferase</keyword>
<dbReference type="RefSeq" id="WP_380730520.1">
    <property type="nucleotide sequence ID" value="NZ_JBHTLK010000432.1"/>
</dbReference>
<evidence type="ECO:0000313" key="5">
    <source>
        <dbReference type="Proteomes" id="UP001597168"/>
    </source>
</evidence>
<dbReference type="Proteomes" id="UP001597168">
    <property type="component" value="Unassembled WGS sequence"/>
</dbReference>
<evidence type="ECO:0000256" key="1">
    <source>
        <dbReference type="ARBA" id="ARBA00022676"/>
    </source>
</evidence>
<evidence type="ECO:0000313" key="4">
    <source>
        <dbReference type="EMBL" id="MFD1152559.1"/>
    </source>
</evidence>
<name>A0ABW3R668_9PSEU</name>
<protein>
    <submittedName>
        <fullName evidence="4">Glycosyltransferase</fullName>
    </submittedName>
</protein>
<evidence type="ECO:0000256" key="2">
    <source>
        <dbReference type="ARBA" id="ARBA00022679"/>
    </source>
</evidence>
<dbReference type="InterPro" id="IPR028098">
    <property type="entry name" value="Glyco_trans_4-like_N"/>
</dbReference>
<dbReference type="EMBL" id="JBHTLK010000432">
    <property type="protein sequence ID" value="MFD1152559.1"/>
    <property type="molecule type" value="Genomic_DNA"/>
</dbReference>
<comment type="caution">
    <text evidence="4">The sequence shown here is derived from an EMBL/GenBank/DDBJ whole genome shotgun (WGS) entry which is preliminary data.</text>
</comment>
<feature type="non-terminal residue" evidence="4">
    <location>
        <position position="266"/>
    </location>
</feature>
<sequence>MRIAVVSAHANPLPVLGDAEEGGQDVHVADLAAALAEAGHDVVVHTRRDSVRSPDHVRTRRGYDVVHVPAGPPSALHPDELLPHLDEFTRFLRAQWRADPPDVVHAHYWTSGVASVLAANGLDVPVVQTFHSLGAVEQEDGDHDVPEARVSTERLIGREATRVVAGCTDERATLVRLGVPRPRISVVPPGVDSGQFKPEGPRLNRQAPHRIVAAASGADDVIAVLRSLWDTELVVVGGRPGDVRRLREHAGAHGVGDRVRLVGRVP</sequence>
<feature type="domain" description="Glycosyltransferase subfamily 4-like N-terminal" evidence="3">
    <location>
        <begin position="22"/>
        <end position="190"/>
    </location>
</feature>
<proteinExistence type="predicted"/>
<dbReference type="Gene3D" id="3.40.50.2000">
    <property type="entry name" value="Glycogen Phosphorylase B"/>
    <property type="match status" value="1"/>
</dbReference>
<keyword evidence="1" id="KW-0328">Glycosyltransferase</keyword>
<evidence type="ECO:0000259" key="3">
    <source>
        <dbReference type="Pfam" id="PF13579"/>
    </source>
</evidence>
<dbReference type="SUPFAM" id="SSF53756">
    <property type="entry name" value="UDP-Glycosyltransferase/glycogen phosphorylase"/>
    <property type="match status" value="1"/>
</dbReference>
<organism evidence="4 5">
    <name type="scientific">Saccharothrix hoggarensis</name>
    <dbReference type="NCBI Taxonomy" id="913853"/>
    <lineage>
        <taxon>Bacteria</taxon>
        <taxon>Bacillati</taxon>
        <taxon>Actinomycetota</taxon>
        <taxon>Actinomycetes</taxon>
        <taxon>Pseudonocardiales</taxon>
        <taxon>Pseudonocardiaceae</taxon>
        <taxon>Saccharothrix</taxon>
    </lineage>
</organism>